<dbReference type="InterPro" id="IPR001343">
    <property type="entry name" value="Hemolysn_Ca-bd"/>
</dbReference>
<keyword evidence="2" id="KW-0964">Secreted</keyword>
<gene>
    <name evidence="4" type="ORF">ED236_12295</name>
</gene>
<dbReference type="InterPro" id="IPR050557">
    <property type="entry name" value="RTX_toxin/Mannuronan_C5-epim"/>
</dbReference>
<organism evidence="4 5">
    <name type="scientific">Pseudomethylobacillus aquaticus</name>
    <dbReference type="NCBI Taxonomy" id="2676064"/>
    <lineage>
        <taxon>Bacteria</taxon>
        <taxon>Pseudomonadati</taxon>
        <taxon>Pseudomonadota</taxon>
        <taxon>Betaproteobacteria</taxon>
        <taxon>Nitrosomonadales</taxon>
        <taxon>Methylophilaceae</taxon>
        <taxon>Pseudomethylobacillus</taxon>
    </lineage>
</organism>
<evidence type="ECO:0000256" key="2">
    <source>
        <dbReference type="ARBA" id="ARBA00022525"/>
    </source>
</evidence>
<dbReference type="AlphaFoldDB" id="A0A3N0UTI6"/>
<reference evidence="4 5" key="1">
    <citation type="submission" date="2018-10" db="EMBL/GenBank/DDBJ databases">
        <authorList>
            <person name="Chen W.-M."/>
        </authorList>
    </citation>
    <scope>NUCLEOTIDE SEQUENCE [LARGE SCALE GENOMIC DNA]</scope>
    <source>
        <strain evidence="4 5">H-5</strain>
    </source>
</reference>
<dbReference type="GO" id="GO:0005576">
    <property type="term" value="C:extracellular region"/>
    <property type="evidence" value="ECO:0007669"/>
    <property type="project" value="UniProtKB-SubCell"/>
</dbReference>
<dbReference type="PRINTS" id="PR00313">
    <property type="entry name" value="CABNDNGRPT"/>
</dbReference>
<dbReference type="EMBL" id="RJVP01000016">
    <property type="protein sequence ID" value="ROH83494.1"/>
    <property type="molecule type" value="Genomic_DNA"/>
</dbReference>
<dbReference type="InterPro" id="IPR018511">
    <property type="entry name" value="Hemolysin-typ_Ca-bd_CS"/>
</dbReference>
<evidence type="ECO:0000256" key="3">
    <source>
        <dbReference type="SAM" id="MobiDB-lite"/>
    </source>
</evidence>
<dbReference type="Gene3D" id="2.160.20.160">
    <property type="match status" value="1"/>
</dbReference>
<feature type="region of interest" description="Disordered" evidence="3">
    <location>
        <begin position="185"/>
        <end position="214"/>
    </location>
</feature>
<dbReference type="PANTHER" id="PTHR38340">
    <property type="entry name" value="S-LAYER PROTEIN"/>
    <property type="match status" value="1"/>
</dbReference>
<proteinExistence type="predicted"/>
<dbReference type="Pfam" id="PF00353">
    <property type="entry name" value="HemolysinCabind"/>
    <property type="match status" value="5"/>
</dbReference>
<evidence type="ECO:0000256" key="1">
    <source>
        <dbReference type="ARBA" id="ARBA00004613"/>
    </source>
</evidence>
<dbReference type="RefSeq" id="WP_420820428.1">
    <property type="nucleotide sequence ID" value="NZ_RJVP01000016.1"/>
</dbReference>
<dbReference type="PANTHER" id="PTHR38340:SF1">
    <property type="entry name" value="S-LAYER PROTEIN"/>
    <property type="match status" value="1"/>
</dbReference>
<accession>A0A3N0UTI6</accession>
<dbReference type="GO" id="GO:0005509">
    <property type="term" value="F:calcium ion binding"/>
    <property type="evidence" value="ECO:0007669"/>
    <property type="project" value="InterPro"/>
</dbReference>
<evidence type="ECO:0000313" key="4">
    <source>
        <dbReference type="EMBL" id="ROH83494.1"/>
    </source>
</evidence>
<dbReference type="Gene3D" id="2.150.10.10">
    <property type="entry name" value="Serralysin-like metalloprotease, C-terminal"/>
    <property type="match status" value="2"/>
</dbReference>
<feature type="region of interest" description="Disordered" evidence="3">
    <location>
        <begin position="383"/>
        <end position="406"/>
    </location>
</feature>
<keyword evidence="5" id="KW-1185">Reference proteome</keyword>
<name>A0A3N0UTI6_9PROT</name>
<feature type="non-terminal residue" evidence="4">
    <location>
        <position position="739"/>
    </location>
</feature>
<feature type="compositionally biased region" description="Low complexity" evidence="3">
    <location>
        <begin position="396"/>
        <end position="406"/>
    </location>
</feature>
<evidence type="ECO:0008006" key="6">
    <source>
        <dbReference type="Google" id="ProtNLM"/>
    </source>
</evidence>
<protein>
    <recommendedName>
        <fullName evidence="6">Calcium-binding protein</fullName>
    </recommendedName>
</protein>
<dbReference type="SUPFAM" id="SSF51120">
    <property type="entry name" value="beta-Roll"/>
    <property type="match status" value="4"/>
</dbReference>
<dbReference type="PROSITE" id="PS00330">
    <property type="entry name" value="HEMOLYSIN_CALCIUM"/>
    <property type="match status" value="6"/>
</dbReference>
<feature type="non-terminal residue" evidence="4">
    <location>
        <position position="1"/>
    </location>
</feature>
<dbReference type="InterPro" id="IPR011049">
    <property type="entry name" value="Serralysin-like_metalloprot_C"/>
</dbReference>
<dbReference type="Proteomes" id="UP000275137">
    <property type="component" value="Unassembled WGS sequence"/>
</dbReference>
<sequence length="739" mass="73390">NSGNGKYVYVPDDAAIEALKVNAQDSFSLTVSDGTLSDTETLNVNITATNDAPVVTSFKATETGVTVLATDAESDTLTLALASNRVPTGGINGTPTTGTEQSFSITPTVQDGRIAATSIFVNDGSVNSNFVGLLLEGSDATNGVSAAPADIKIAFYGFGGDDVAVTGSGSDSLFGGEGNDTLTSNAGADLLSGGNGDDSLTGGTGNDTLSGGAGVDTATYNLSTDGSDEINLGVETVSSATQNDVVKLGFPIPAATEIRVTFTSANVGNGTGTGTTLDGSLTGAEASARNTVTLQVESFGDQPAGSIGYTDDEGITFEADTGITFDVRDAVSGAQRGNNFNKVVLGTSGNDSYDFGPLTAPPTGPIGRDYYINAGGGNDTVTGTEGSDFLVGGSGNDSLSGGDGNDSYIGGTGNDTIIGGGLGGSGNDTGVDVVVSYNLLTDGSDEINLGTEFGLTSASALDVVNVTHLEDILVVLNTANVGNGIGNGAQRDLLSDAADINTLTVRGISGTQGGTGYIDDEGVLLSINGPRFVVVDAVTGQTNQFLNFTGVNRIALGTSGNDTLHITNNNAVYVVGGAGNDTLTVTSTSQSLIEGGAGDDTITGTGRSDLLDGGTGDDTFSNIDGGATVIGGDGADTLIVSANGFGFGQDENLTGVETLRAATGNTDVSIFMFNQTEALTIIGNDGNNFLEGGNTAGDSIDGGAGDDQLLGYGGNDTLLGGLGNDSLQGGDGTDSLSGG</sequence>
<evidence type="ECO:0000313" key="5">
    <source>
        <dbReference type="Proteomes" id="UP000275137"/>
    </source>
</evidence>
<comment type="subcellular location">
    <subcellularLocation>
        <location evidence="1">Secreted</location>
    </subcellularLocation>
</comment>
<comment type="caution">
    <text evidence="4">The sequence shown here is derived from an EMBL/GenBank/DDBJ whole genome shotgun (WGS) entry which is preliminary data.</text>
</comment>